<dbReference type="EMBL" id="JACEIK010000677">
    <property type="protein sequence ID" value="MCD7460799.1"/>
    <property type="molecule type" value="Genomic_DNA"/>
</dbReference>
<accession>A0ABS8SP71</accession>
<organism evidence="1 2">
    <name type="scientific">Datura stramonium</name>
    <name type="common">Jimsonweed</name>
    <name type="synonym">Common thornapple</name>
    <dbReference type="NCBI Taxonomy" id="4076"/>
    <lineage>
        <taxon>Eukaryota</taxon>
        <taxon>Viridiplantae</taxon>
        <taxon>Streptophyta</taxon>
        <taxon>Embryophyta</taxon>
        <taxon>Tracheophyta</taxon>
        <taxon>Spermatophyta</taxon>
        <taxon>Magnoliopsida</taxon>
        <taxon>eudicotyledons</taxon>
        <taxon>Gunneridae</taxon>
        <taxon>Pentapetalae</taxon>
        <taxon>asterids</taxon>
        <taxon>lamiids</taxon>
        <taxon>Solanales</taxon>
        <taxon>Solanaceae</taxon>
        <taxon>Solanoideae</taxon>
        <taxon>Datureae</taxon>
        <taxon>Datura</taxon>
    </lineage>
</organism>
<name>A0ABS8SP71_DATST</name>
<evidence type="ECO:0000313" key="1">
    <source>
        <dbReference type="EMBL" id="MCD7460799.1"/>
    </source>
</evidence>
<comment type="caution">
    <text evidence="1">The sequence shown here is derived from an EMBL/GenBank/DDBJ whole genome shotgun (WGS) entry which is preliminary data.</text>
</comment>
<evidence type="ECO:0000313" key="2">
    <source>
        <dbReference type="Proteomes" id="UP000823775"/>
    </source>
</evidence>
<protein>
    <submittedName>
        <fullName evidence="1">Uncharacterized protein</fullName>
    </submittedName>
</protein>
<reference evidence="1 2" key="1">
    <citation type="journal article" date="2021" name="BMC Genomics">
        <title>Datura genome reveals duplications of psychoactive alkaloid biosynthetic genes and high mutation rate following tissue culture.</title>
        <authorList>
            <person name="Rajewski A."/>
            <person name="Carter-House D."/>
            <person name="Stajich J."/>
            <person name="Litt A."/>
        </authorList>
    </citation>
    <scope>NUCLEOTIDE SEQUENCE [LARGE SCALE GENOMIC DNA]</scope>
    <source>
        <strain evidence="1">AR-01</strain>
    </source>
</reference>
<keyword evidence="2" id="KW-1185">Reference proteome</keyword>
<proteinExistence type="predicted"/>
<sequence>MHILCFRSTIHQQFQKNLKSGKSPTIKTQQALPMAEIATTSSASRRALIQVIQSWKALAPSRRTPSFLKSHVFEKPKFASSSFYFVNFGIFLKTYFNWLMN</sequence>
<gene>
    <name evidence="1" type="ORF">HAX54_044435</name>
</gene>
<dbReference type="Proteomes" id="UP000823775">
    <property type="component" value="Unassembled WGS sequence"/>
</dbReference>